<comment type="caution">
    <text evidence="2">The sequence shown here is derived from an EMBL/GenBank/DDBJ whole genome shotgun (WGS) entry which is preliminary data.</text>
</comment>
<keyword evidence="1" id="KW-0732">Signal</keyword>
<evidence type="ECO:0000313" key="2">
    <source>
        <dbReference type="EMBL" id="TVU30310.1"/>
    </source>
</evidence>
<feature type="chain" id="PRO_5023836087" evidence="1">
    <location>
        <begin position="25"/>
        <end position="89"/>
    </location>
</feature>
<keyword evidence="3" id="KW-1185">Reference proteome</keyword>
<accession>A0A5J9V4P7</accession>
<evidence type="ECO:0000256" key="1">
    <source>
        <dbReference type="SAM" id="SignalP"/>
    </source>
</evidence>
<organism evidence="2 3">
    <name type="scientific">Eragrostis curvula</name>
    <name type="common">weeping love grass</name>
    <dbReference type="NCBI Taxonomy" id="38414"/>
    <lineage>
        <taxon>Eukaryota</taxon>
        <taxon>Viridiplantae</taxon>
        <taxon>Streptophyta</taxon>
        <taxon>Embryophyta</taxon>
        <taxon>Tracheophyta</taxon>
        <taxon>Spermatophyta</taxon>
        <taxon>Magnoliopsida</taxon>
        <taxon>Liliopsida</taxon>
        <taxon>Poales</taxon>
        <taxon>Poaceae</taxon>
        <taxon>PACMAD clade</taxon>
        <taxon>Chloridoideae</taxon>
        <taxon>Eragrostideae</taxon>
        <taxon>Eragrostidinae</taxon>
        <taxon>Eragrostis</taxon>
    </lineage>
</organism>
<name>A0A5J9V4P7_9POAL</name>
<evidence type="ECO:0000313" key="3">
    <source>
        <dbReference type="Proteomes" id="UP000324897"/>
    </source>
</evidence>
<dbReference type="Proteomes" id="UP000324897">
    <property type="component" value="Chromosome 1"/>
</dbReference>
<feature type="signal peptide" evidence="1">
    <location>
        <begin position="1"/>
        <end position="24"/>
    </location>
</feature>
<feature type="non-terminal residue" evidence="2">
    <location>
        <position position="1"/>
    </location>
</feature>
<dbReference type="EMBL" id="RWGY01000011">
    <property type="protein sequence ID" value="TVU30310.1"/>
    <property type="molecule type" value="Genomic_DNA"/>
</dbReference>
<reference evidence="2 3" key="1">
    <citation type="journal article" date="2019" name="Sci. Rep.">
        <title>A high-quality genome of Eragrostis curvula grass provides insights into Poaceae evolution and supports new strategies to enhance forage quality.</title>
        <authorList>
            <person name="Carballo J."/>
            <person name="Santos B.A.C.M."/>
            <person name="Zappacosta D."/>
            <person name="Garbus I."/>
            <person name="Selva J.P."/>
            <person name="Gallo C.A."/>
            <person name="Diaz A."/>
            <person name="Albertini E."/>
            <person name="Caccamo M."/>
            <person name="Echenique V."/>
        </authorList>
    </citation>
    <scope>NUCLEOTIDE SEQUENCE [LARGE SCALE GENOMIC DNA]</scope>
    <source>
        <strain evidence="3">cv. Victoria</strain>
        <tissue evidence="2">Leaf</tissue>
    </source>
</reference>
<gene>
    <name evidence="2" type="ORF">EJB05_21924</name>
</gene>
<proteinExistence type="predicted"/>
<dbReference type="Gramene" id="TVU30310">
    <property type="protein sequence ID" value="TVU30310"/>
    <property type="gene ID" value="EJB05_21924"/>
</dbReference>
<protein>
    <submittedName>
        <fullName evidence="2">Uncharacterized protein</fullName>
    </submittedName>
</protein>
<dbReference type="AlphaFoldDB" id="A0A5J9V4P7"/>
<sequence length="89" mass="9949">MSLASVIQVSLRLILASLKLPVNCTSCPPIAEGLKLPIKPALMHSKRSIEVLSRKEYDGKQLTREANISNFPSIWQNGVYDIIVEMRKV</sequence>